<dbReference type="InterPro" id="IPR032631">
    <property type="entry name" value="P-type_ATPase_N"/>
</dbReference>
<proteinExistence type="inferred from homology"/>
<dbReference type="GO" id="GO:0140326">
    <property type="term" value="F:ATPase-coupled intramembrane lipid transporter activity"/>
    <property type="evidence" value="ECO:0007669"/>
    <property type="project" value="UniProtKB-EC"/>
</dbReference>
<evidence type="ECO:0000256" key="16">
    <source>
        <dbReference type="RuleBase" id="RU362033"/>
    </source>
</evidence>
<sequence length="1346" mass="151678">MAEERAIELARVALGEKKEPTALEKDSEPSRWTGINGIAQRVRKTLLHIQDVPPSKDGRHIPLDLSREQTLTDERTNKPYISNLIRSSKYTVWSFLPRQLIAQFSKLANAYFLCVSILQMIPGLSTTGRYTTIVPLIFFVSISMAKEGFEDFRRHRLDRAENNRLAKVMRAKATGWAELKWQALHVGNVVKLSRNDAAPADMVLLQSSGPNSTAYFETMALDGETNLKNKQPPSLLVGASIETLKAEVVAEDPNSDLYNFEGRVVLDGESAPLTTNEVVYRGSTLRNTSEAIGLVVYSGEECKIRMNANKNPRIKAPALQTVVNKIVVFMVCFVFLLSLFESVAYLDWKKDTERRSWYLRQASVPFGQVIVAFIIMFNTLIPLSLYVSLEIIKVIQMLWMNQDIDMYDAESNTPFEARTSTINEELGQVSYVFSDKTGTLTENVMRFRKLSVAGTSWLHDADLKEELVMLLHEKRNAKGKLQQPSSDGRKSTSQWSSPATRATPGIESSTAKLIRYIQRHPHTEFARKARLIILSMAVCHTCLPERDDTGEITYQASSPDELALVQAAAELGYVAWDRDMAKLTLQTHSYGPKGQPEYEVVEIMDVLEFSSKRKRMSVIVRFADGRTCLVCKGADSVVIKRLRLAALAQQKLSQIEGRVRRRKSEEAERVLQRRSEQVERTSNARRTSNRASTSRPSIKRLESIPDAVEGWISHRESYSTPSVAESRYYTPRPSMQQGVRPSLGAESAEEDEDLVEEALVVDDAAVIERCFQHVNDYATDGLRTLLFGYRYLEEEEYQSWKRVYREATTSLVNRQERIEEACEMVEQQLELAGATAIEDKLQKGVPETIERLRRANIKMWMLTGDKRETAINIGHSCGLIKDYSAVTVLDSEAGDVEEKITATVRDINNGGVAHSVVVIDGQTLANIQTDTALHALFLGLAILADSVVCCRASPSQKAGLVHAIRRRVSHSVTLAIGDGANDIAMIQEAHVGIGITGKEGLQAARTSDYSIAQFRFLAKLLLVHGRWNYIRTCKYTVGTFWKEMVFYLTQGLYQRWVGYTGTSLYEPWSLSMFNTLFTSILVIFLGVLEQDLRASTLIAVPELYTKGQRAGGFNFIVYFGWMLMAVSESVIIYFVAWGLYGRAGFAADQSIYPLGVLTFSAAVFLCATKLQVLEQRNRTWLAGLCWLISVGGWTLWNIILSSVYGRGTNPQYRVRNNLLHDFGRSGLWWLTLVLAITSCLLLEVVVRALKCAFFPTDVEMFQVVERDLAARKRLEDISAPWLQAGRDHGSKKTSEESQREAEVQAQREGEVEELLKRARVREERQSRRRTTDYDEMLSRGFGAVRD</sequence>
<dbReference type="SUPFAM" id="SSF81653">
    <property type="entry name" value="Calcium ATPase, transduction domain A"/>
    <property type="match status" value="1"/>
</dbReference>
<evidence type="ECO:0000256" key="12">
    <source>
        <dbReference type="ARBA" id="ARBA00049128"/>
    </source>
</evidence>
<organism evidence="20 21">
    <name type="scientific">Piedraia hortae CBS 480.64</name>
    <dbReference type="NCBI Taxonomy" id="1314780"/>
    <lineage>
        <taxon>Eukaryota</taxon>
        <taxon>Fungi</taxon>
        <taxon>Dikarya</taxon>
        <taxon>Ascomycota</taxon>
        <taxon>Pezizomycotina</taxon>
        <taxon>Dothideomycetes</taxon>
        <taxon>Dothideomycetidae</taxon>
        <taxon>Capnodiales</taxon>
        <taxon>Piedraiaceae</taxon>
        <taxon>Piedraia</taxon>
    </lineage>
</organism>
<keyword evidence="7 15" id="KW-0460">Magnesium</keyword>
<feature type="compositionally biased region" description="Basic and acidic residues" evidence="17">
    <location>
        <begin position="1285"/>
        <end position="1310"/>
    </location>
</feature>
<dbReference type="InterPro" id="IPR018303">
    <property type="entry name" value="ATPase_P-typ_P_site"/>
</dbReference>
<evidence type="ECO:0000259" key="19">
    <source>
        <dbReference type="Pfam" id="PF16212"/>
    </source>
</evidence>
<dbReference type="GO" id="GO:0005886">
    <property type="term" value="C:plasma membrane"/>
    <property type="evidence" value="ECO:0007669"/>
    <property type="project" value="TreeGrafter"/>
</dbReference>
<reference evidence="20" key="1">
    <citation type="journal article" date="2020" name="Stud. Mycol.">
        <title>101 Dothideomycetes genomes: a test case for predicting lifestyles and emergence of pathogens.</title>
        <authorList>
            <person name="Haridas S."/>
            <person name="Albert R."/>
            <person name="Binder M."/>
            <person name="Bloem J."/>
            <person name="Labutti K."/>
            <person name="Salamov A."/>
            <person name="Andreopoulos B."/>
            <person name="Baker S."/>
            <person name="Barry K."/>
            <person name="Bills G."/>
            <person name="Bluhm B."/>
            <person name="Cannon C."/>
            <person name="Castanera R."/>
            <person name="Culley D."/>
            <person name="Daum C."/>
            <person name="Ezra D."/>
            <person name="Gonzalez J."/>
            <person name="Henrissat B."/>
            <person name="Kuo A."/>
            <person name="Liang C."/>
            <person name="Lipzen A."/>
            <person name="Lutzoni F."/>
            <person name="Magnuson J."/>
            <person name="Mondo S."/>
            <person name="Nolan M."/>
            <person name="Ohm R."/>
            <person name="Pangilinan J."/>
            <person name="Park H.-J."/>
            <person name="Ramirez L."/>
            <person name="Alfaro M."/>
            <person name="Sun H."/>
            <person name="Tritt A."/>
            <person name="Yoshinaga Y."/>
            <person name="Zwiers L.-H."/>
            <person name="Turgeon B."/>
            <person name="Goodwin S."/>
            <person name="Spatafora J."/>
            <person name="Crous P."/>
            <person name="Grigoriev I."/>
        </authorList>
    </citation>
    <scope>NUCLEOTIDE SEQUENCE</scope>
    <source>
        <strain evidence="20">CBS 480.64</strain>
    </source>
</reference>
<dbReference type="PANTHER" id="PTHR24092:SF174">
    <property type="entry name" value="PHOSPHOLIPID-TRANSPORTING ATPASE DNF3-RELATED"/>
    <property type="match status" value="1"/>
</dbReference>
<feature type="transmembrane region" description="Helical" evidence="16">
    <location>
        <begin position="1180"/>
        <end position="1206"/>
    </location>
</feature>
<dbReference type="OrthoDB" id="377733at2759"/>
<evidence type="ECO:0000256" key="5">
    <source>
        <dbReference type="ARBA" id="ARBA00022741"/>
    </source>
</evidence>
<dbReference type="NCBIfam" id="TIGR01494">
    <property type="entry name" value="ATPase_P-type"/>
    <property type="match status" value="2"/>
</dbReference>
<protein>
    <recommendedName>
        <fullName evidence="16">Phospholipid-transporting ATPase</fullName>
        <ecNumber evidence="16">7.6.2.1</ecNumber>
    </recommendedName>
</protein>
<dbReference type="InterPro" id="IPR008250">
    <property type="entry name" value="ATPase_P-typ_transduc_dom_A_sf"/>
</dbReference>
<dbReference type="EC" id="7.6.2.1" evidence="16"/>
<evidence type="ECO:0000256" key="7">
    <source>
        <dbReference type="ARBA" id="ARBA00022842"/>
    </source>
</evidence>
<keyword evidence="21" id="KW-1185">Reference proteome</keyword>
<dbReference type="GO" id="GO:0005802">
    <property type="term" value="C:trans-Golgi network"/>
    <property type="evidence" value="ECO:0007669"/>
    <property type="project" value="TreeGrafter"/>
</dbReference>
<evidence type="ECO:0000256" key="2">
    <source>
        <dbReference type="ARBA" id="ARBA00008109"/>
    </source>
</evidence>
<dbReference type="InterPro" id="IPR023214">
    <property type="entry name" value="HAD_sf"/>
</dbReference>
<comment type="catalytic activity">
    <reaction evidence="11 16">
        <text>ATP + H2O + phospholipidSide 1 = ADP + phosphate + phospholipidSide 2.</text>
        <dbReference type="EC" id="7.6.2.1"/>
    </reaction>
</comment>
<dbReference type="SUPFAM" id="SSF56784">
    <property type="entry name" value="HAD-like"/>
    <property type="match status" value="1"/>
</dbReference>
<feature type="transmembrane region" description="Helical" evidence="16">
    <location>
        <begin position="369"/>
        <end position="389"/>
    </location>
</feature>
<feature type="binding site" evidence="14">
    <location>
        <position position="609"/>
    </location>
    <ligand>
        <name>ATP</name>
        <dbReference type="ChEBI" id="CHEBI:30616"/>
    </ligand>
</feature>
<dbReference type="InterPro" id="IPR001757">
    <property type="entry name" value="P_typ_ATPase"/>
</dbReference>
<dbReference type="EMBL" id="MU005962">
    <property type="protein sequence ID" value="KAF2863120.1"/>
    <property type="molecule type" value="Genomic_DNA"/>
</dbReference>
<feature type="region of interest" description="Disordered" evidence="17">
    <location>
        <begin position="477"/>
        <end position="504"/>
    </location>
</feature>
<evidence type="ECO:0000256" key="10">
    <source>
        <dbReference type="ARBA" id="ARBA00023136"/>
    </source>
</evidence>
<dbReference type="PANTHER" id="PTHR24092">
    <property type="entry name" value="PROBABLE PHOSPHOLIPID-TRANSPORTING ATPASE"/>
    <property type="match status" value="1"/>
</dbReference>
<feature type="binding site" evidence="15">
    <location>
        <position position="437"/>
    </location>
    <ligand>
        <name>Mg(2+)</name>
        <dbReference type="ChEBI" id="CHEBI:18420"/>
    </ligand>
</feature>
<dbReference type="InterPro" id="IPR023299">
    <property type="entry name" value="ATPase_P-typ_cyto_dom_N"/>
</dbReference>
<evidence type="ECO:0000256" key="1">
    <source>
        <dbReference type="ARBA" id="ARBA00004141"/>
    </source>
</evidence>
<feature type="binding site" evidence="14">
    <location>
        <position position="435"/>
    </location>
    <ligand>
        <name>ATP</name>
        <dbReference type="ChEBI" id="CHEBI:30616"/>
    </ligand>
</feature>
<feature type="region of interest" description="Disordered" evidence="17">
    <location>
        <begin position="657"/>
        <end position="699"/>
    </location>
</feature>
<feature type="domain" description="P-type ATPase C-terminal" evidence="19">
    <location>
        <begin position="1004"/>
        <end position="1256"/>
    </location>
</feature>
<comment type="similarity">
    <text evidence="2 16">Belongs to the cation transport ATPase (P-type) (TC 3.A.3) family. Type IV subfamily.</text>
</comment>
<dbReference type="GO" id="GO:0006892">
    <property type="term" value="P:post-Golgi vesicle-mediated transport"/>
    <property type="evidence" value="ECO:0007669"/>
    <property type="project" value="TreeGrafter"/>
</dbReference>
<feature type="binding site" evidence="14">
    <location>
        <position position="436"/>
    </location>
    <ligand>
        <name>ATP</name>
        <dbReference type="ChEBI" id="CHEBI:30616"/>
    </ligand>
</feature>
<dbReference type="Pfam" id="PF00702">
    <property type="entry name" value="Hydrolase"/>
    <property type="match status" value="1"/>
</dbReference>
<feature type="binding site" evidence="15">
    <location>
        <position position="435"/>
    </location>
    <ligand>
        <name>Mg(2+)</name>
        <dbReference type="ChEBI" id="CHEBI:18420"/>
    </ligand>
</feature>
<feature type="transmembrane region" description="Helical" evidence="16">
    <location>
        <begin position="326"/>
        <end position="348"/>
    </location>
</feature>
<feature type="binding site" evidence="14">
    <location>
        <position position="865"/>
    </location>
    <ligand>
        <name>ATP</name>
        <dbReference type="ChEBI" id="CHEBI:30616"/>
    </ligand>
</feature>
<feature type="compositionally biased region" description="Polar residues" evidence="17">
    <location>
        <begin position="482"/>
        <end position="504"/>
    </location>
</feature>
<feature type="binding site" evidence="14">
    <location>
        <position position="783"/>
    </location>
    <ligand>
        <name>ATP</name>
        <dbReference type="ChEBI" id="CHEBI:30616"/>
    </ligand>
</feature>
<feature type="binding site" evidence="14">
    <location>
        <position position="863"/>
    </location>
    <ligand>
        <name>ATP</name>
        <dbReference type="ChEBI" id="CHEBI:30616"/>
    </ligand>
</feature>
<dbReference type="Proteomes" id="UP000799421">
    <property type="component" value="Unassembled WGS sequence"/>
</dbReference>
<dbReference type="NCBIfam" id="TIGR01652">
    <property type="entry name" value="ATPase-Plipid"/>
    <property type="match status" value="2"/>
</dbReference>
<dbReference type="PRINTS" id="PR00119">
    <property type="entry name" value="CATATPASE"/>
</dbReference>
<name>A0A6A7C6Q4_9PEZI</name>
<feature type="binding site" evidence="14">
    <location>
        <position position="957"/>
    </location>
    <ligand>
        <name>ATP</name>
        <dbReference type="ChEBI" id="CHEBI:30616"/>
    </ligand>
</feature>
<dbReference type="InterPro" id="IPR023298">
    <property type="entry name" value="ATPase_P-typ_TM_dom_sf"/>
</dbReference>
<dbReference type="SUPFAM" id="SSF81665">
    <property type="entry name" value="Calcium ATPase, transmembrane domain M"/>
    <property type="match status" value="1"/>
</dbReference>
<dbReference type="GO" id="GO:0016887">
    <property type="term" value="F:ATP hydrolysis activity"/>
    <property type="evidence" value="ECO:0007669"/>
    <property type="project" value="InterPro"/>
</dbReference>
<dbReference type="PROSITE" id="PS00154">
    <property type="entry name" value="ATPASE_E1_E2"/>
    <property type="match status" value="1"/>
</dbReference>
<evidence type="ECO:0000256" key="13">
    <source>
        <dbReference type="PIRSR" id="PIRSR606539-1"/>
    </source>
</evidence>
<feature type="binding site" evidence="15">
    <location>
        <position position="978"/>
    </location>
    <ligand>
        <name>Mg(2+)</name>
        <dbReference type="ChEBI" id="CHEBI:18420"/>
    </ligand>
</feature>
<feature type="binding site" evidence="14">
    <location>
        <position position="951"/>
    </location>
    <ligand>
        <name>ATP</name>
        <dbReference type="ChEBI" id="CHEBI:30616"/>
    </ligand>
</feature>
<dbReference type="Gene3D" id="3.40.1110.10">
    <property type="entry name" value="Calcium-transporting ATPase, cytoplasmic domain N"/>
    <property type="match status" value="1"/>
</dbReference>
<dbReference type="InterPro" id="IPR032630">
    <property type="entry name" value="P_typ_ATPase_c"/>
</dbReference>
<dbReference type="FunFam" id="3.40.50.1000:FF:000172">
    <property type="entry name" value="Phospholipid-transporting ATPase"/>
    <property type="match status" value="1"/>
</dbReference>
<dbReference type="Gene3D" id="2.70.150.10">
    <property type="entry name" value="Calcium-transporting ATPase, cytoplasmic transduction domain A"/>
    <property type="match status" value="1"/>
</dbReference>
<feature type="transmembrane region" description="Helical" evidence="16">
    <location>
        <begin position="1115"/>
        <end position="1139"/>
    </location>
</feature>
<feature type="transmembrane region" description="Helical" evidence="16">
    <location>
        <begin position="1226"/>
        <end position="1246"/>
    </location>
</feature>
<keyword evidence="10 16" id="KW-0472">Membrane</keyword>
<comment type="cofactor">
    <cofactor evidence="15">
        <name>Mg(2+)</name>
        <dbReference type="ChEBI" id="CHEBI:18420"/>
    </cofactor>
</comment>
<evidence type="ECO:0000256" key="14">
    <source>
        <dbReference type="PIRSR" id="PIRSR606539-2"/>
    </source>
</evidence>
<evidence type="ECO:0000256" key="4">
    <source>
        <dbReference type="ARBA" id="ARBA00022723"/>
    </source>
</evidence>
<feature type="compositionally biased region" description="Low complexity" evidence="17">
    <location>
        <begin position="680"/>
        <end position="695"/>
    </location>
</feature>
<dbReference type="Pfam" id="PF13246">
    <property type="entry name" value="Cation_ATPase"/>
    <property type="match status" value="1"/>
</dbReference>
<dbReference type="GO" id="GO:0045332">
    <property type="term" value="P:phospholipid translocation"/>
    <property type="evidence" value="ECO:0007669"/>
    <property type="project" value="TreeGrafter"/>
</dbReference>
<feature type="binding site" evidence="14">
    <location>
        <position position="981"/>
    </location>
    <ligand>
        <name>ATP</name>
        <dbReference type="ChEBI" id="CHEBI:30616"/>
    </ligand>
</feature>
<keyword evidence="5 14" id="KW-0547">Nucleotide-binding</keyword>
<feature type="binding site" evidence="15">
    <location>
        <position position="982"/>
    </location>
    <ligand>
        <name>Mg(2+)</name>
        <dbReference type="ChEBI" id="CHEBI:18420"/>
    </ligand>
</feature>
<feature type="compositionally biased region" description="Basic and acidic residues" evidence="17">
    <location>
        <begin position="663"/>
        <end position="679"/>
    </location>
</feature>
<keyword evidence="4 15" id="KW-0479">Metal-binding</keyword>
<dbReference type="SUPFAM" id="SSF81660">
    <property type="entry name" value="Metal cation-transporting ATPase, ATP-binding domain N"/>
    <property type="match status" value="1"/>
</dbReference>
<evidence type="ECO:0000256" key="3">
    <source>
        <dbReference type="ARBA" id="ARBA00022692"/>
    </source>
</evidence>
<dbReference type="InterPro" id="IPR006539">
    <property type="entry name" value="P-type_ATPase_IV"/>
</dbReference>
<feature type="active site" description="4-aspartylphosphate intermediate" evidence="13">
    <location>
        <position position="435"/>
    </location>
</feature>
<dbReference type="GO" id="GO:0005524">
    <property type="term" value="F:ATP binding"/>
    <property type="evidence" value="ECO:0007669"/>
    <property type="project" value="UniProtKB-UniRule"/>
</dbReference>
<evidence type="ECO:0000259" key="18">
    <source>
        <dbReference type="Pfam" id="PF16209"/>
    </source>
</evidence>
<feature type="region of interest" description="Disordered" evidence="17">
    <location>
        <begin position="722"/>
        <end position="751"/>
    </location>
</feature>
<dbReference type="GO" id="GO:0032456">
    <property type="term" value="P:endocytic recycling"/>
    <property type="evidence" value="ECO:0007669"/>
    <property type="project" value="TreeGrafter"/>
</dbReference>
<accession>A0A6A7C6Q4</accession>
<gene>
    <name evidence="20" type="ORF">K470DRAFT_211071</name>
</gene>
<feature type="domain" description="P-type ATPase N-terminal" evidence="18">
    <location>
        <begin position="74"/>
        <end position="133"/>
    </location>
</feature>
<feature type="binding site" evidence="14">
    <location>
        <position position="982"/>
    </location>
    <ligand>
        <name>ATP</name>
        <dbReference type="ChEBI" id="CHEBI:30616"/>
    </ligand>
</feature>
<dbReference type="GO" id="GO:0000287">
    <property type="term" value="F:magnesium ion binding"/>
    <property type="evidence" value="ECO:0007669"/>
    <property type="project" value="UniProtKB-UniRule"/>
</dbReference>
<feature type="binding site" evidence="14">
    <location>
        <position position="561"/>
    </location>
    <ligand>
        <name>ATP</name>
        <dbReference type="ChEBI" id="CHEBI:30616"/>
    </ligand>
</feature>
<feature type="transmembrane region" description="Helical" evidence="16">
    <location>
        <begin position="1068"/>
        <end position="1088"/>
    </location>
</feature>
<feature type="binding site" evidence="14">
    <location>
        <position position="864"/>
    </location>
    <ligand>
        <name>ATP</name>
        <dbReference type="ChEBI" id="CHEBI:30616"/>
    </ligand>
</feature>
<evidence type="ECO:0000313" key="20">
    <source>
        <dbReference type="EMBL" id="KAF2863120.1"/>
    </source>
</evidence>
<dbReference type="Gene3D" id="3.40.50.1000">
    <property type="entry name" value="HAD superfamily/HAD-like"/>
    <property type="match status" value="1"/>
</dbReference>
<evidence type="ECO:0000256" key="15">
    <source>
        <dbReference type="PIRSR" id="PIRSR606539-3"/>
    </source>
</evidence>
<keyword evidence="6 14" id="KW-0067">ATP-binding</keyword>
<evidence type="ECO:0000256" key="17">
    <source>
        <dbReference type="SAM" id="MobiDB-lite"/>
    </source>
</evidence>
<evidence type="ECO:0000313" key="21">
    <source>
        <dbReference type="Proteomes" id="UP000799421"/>
    </source>
</evidence>
<feature type="binding site" evidence="14">
    <location>
        <position position="437"/>
    </location>
    <ligand>
        <name>ATP</name>
        <dbReference type="ChEBI" id="CHEBI:30616"/>
    </ligand>
</feature>
<keyword evidence="8 16" id="KW-1278">Translocase</keyword>
<keyword evidence="3 16" id="KW-0812">Transmembrane</keyword>
<dbReference type="Pfam" id="PF16212">
    <property type="entry name" value="PhoLip_ATPase_C"/>
    <property type="match status" value="1"/>
</dbReference>
<feature type="binding site" evidence="14">
    <location>
        <position position="632"/>
    </location>
    <ligand>
        <name>ATP</name>
        <dbReference type="ChEBI" id="CHEBI:30616"/>
    </ligand>
</feature>
<keyword evidence="9 16" id="KW-1133">Transmembrane helix</keyword>
<evidence type="ECO:0000256" key="11">
    <source>
        <dbReference type="ARBA" id="ARBA00034036"/>
    </source>
</evidence>
<evidence type="ECO:0000256" key="6">
    <source>
        <dbReference type="ARBA" id="ARBA00022840"/>
    </source>
</evidence>
<evidence type="ECO:0000256" key="9">
    <source>
        <dbReference type="ARBA" id="ARBA00022989"/>
    </source>
</evidence>
<comment type="catalytic activity">
    <reaction evidence="12">
        <text>a 1,2-diacyl-sn-glycero-3-phosphoethanolamine(out) + ATP + H2O = a 1,2-diacyl-sn-glycero-3-phosphoethanolamine(in) + ADP + phosphate + H(+)</text>
        <dbReference type="Rhea" id="RHEA:66132"/>
        <dbReference type="ChEBI" id="CHEBI:15377"/>
        <dbReference type="ChEBI" id="CHEBI:15378"/>
        <dbReference type="ChEBI" id="CHEBI:30616"/>
        <dbReference type="ChEBI" id="CHEBI:43474"/>
        <dbReference type="ChEBI" id="CHEBI:64612"/>
        <dbReference type="ChEBI" id="CHEBI:456216"/>
    </reaction>
    <physiologicalReaction direction="left-to-right" evidence="12">
        <dbReference type="Rhea" id="RHEA:66133"/>
    </physiologicalReaction>
</comment>
<comment type="subcellular location">
    <subcellularLocation>
        <location evidence="1 16">Membrane</location>
        <topology evidence="1 16">Multi-pass membrane protein</topology>
    </subcellularLocation>
</comment>
<dbReference type="Pfam" id="PF16209">
    <property type="entry name" value="PhoLip_ATPase_N"/>
    <property type="match status" value="1"/>
</dbReference>
<feature type="transmembrane region" description="Helical" evidence="16">
    <location>
        <begin position="1151"/>
        <end position="1168"/>
    </location>
</feature>
<feature type="region of interest" description="Disordered" evidence="17">
    <location>
        <begin position="1284"/>
        <end position="1310"/>
    </location>
</feature>
<evidence type="ECO:0000256" key="8">
    <source>
        <dbReference type="ARBA" id="ARBA00022967"/>
    </source>
</evidence>
<dbReference type="InterPro" id="IPR036412">
    <property type="entry name" value="HAD-like_sf"/>
</dbReference>